<protein>
    <submittedName>
        <fullName evidence="2">Uncharacterized protein</fullName>
    </submittedName>
</protein>
<evidence type="ECO:0000256" key="1">
    <source>
        <dbReference type="SAM" id="MobiDB-lite"/>
    </source>
</evidence>
<organism evidence="2">
    <name type="scientific">Arundo donax</name>
    <name type="common">Giant reed</name>
    <name type="synonym">Donax arundinaceus</name>
    <dbReference type="NCBI Taxonomy" id="35708"/>
    <lineage>
        <taxon>Eukaryota</taxon>
        <taxon>Viridiplantae</taxon>
        <taxon>Streptophyta</taxon>
        <taxon>Embryophyta</taxon>
        <taxon>Tracheophyta</taxon>
        <taxon>Spermatophyta</taxon>
        <taxon>Magnoliopsida</taxon>
        <taxon>Liliopsida</taxon>
        <taxon>Poales</taxon>
        <taxon>Poaceae</taxon>
        <taxon>PACMAD clade</taxon>
        <taxon>Arundinoideae</taxon>
        <taxon>Arundineae</taxon>
        <taxon>Arundo</taxon>
    </lineage>
</organism>
<name>A0A0A9C4Z7_ARUDO</name>
<accession>A0A0A9C4Z7</accession>
<feature type="compositionally biased region" description="Polar residues" evidence="1">
    <location>
        <begin position="15"/>
        <end position="26"/>
    </location>
</feature>
<evidence type="ECO:0000313" key="2">
    <source>
        <dbReference type="EMBL" id="JAD69533.1"/>
    </source>
</evidence>
<feature type="region of interest" description="Disordered" evidence="1">
    <location>
        <begin position="1"/>
        <end position="47"/>
    </location>
</feature>
<dbReference type="EMBL" id="GBRH01228362">
    <property type="protein sequence ID" value="JAD69533.1"/>
    <property type="molecule type" value="Transcribed_RNA"/>
</dbReference>
<reference evidence="2" key="1">
    <citation type="submission" date="2014-09" db="EMBL/GenBank/DDBJ databases">
        <authorList>
            <person name="Magalhaes I.L.F."/>
            <person name="Oliveira U."/>
            <person name="Santos F.R."/>
            <person name="Vidigal T.H.D.A."/>
            <person name="Brescovit A.D."/>
            <person name="Santos A.J."/>
        </authorList>
    </citation>
    <scope>NUCLEOTIDE SEQUENCE</scope>
    <source>
        <tissue evidence="2">Shoot tissue taken approximately 20 cm above the soil surface</tissue>
    </source>
</reference>
<proteinExistence type="predicted"/>
<reference evidence="2" key="2">
    <citation type="journal article" date="2015" name="Data Brief">
        <title>Shoot transcriptome of the giant reed, Arundo donax.</title>
        <authorList>
            <person name="Barrero R.A."/>
            <person name="Guerrero F.D."/>
            <person name="Moolhuijzen P."/>
            <person name="Goolsby J.A."/>
            <person name="Tidwell J."/>
            <person name="Bellgard S.E."/>
            <person name="Bellgard M.I."/>
        </authorList>
    </citation>
    <scope>NUCLEOTIDE SEQUENCE</scope>
    <source>
        <tissue evidence="2">Shoot tissue taken approximately 20 cm above the soil surface</tissue>
    </source>
</reference>
<sequence length="136" mass="13868">MSLADGTGDRRKSLVATQTKPTSSALPVSIRASSREAARSTSATRGGALHSIGAAATLAARRQAWPADDGRRTNLDWWVADEARWRVGRRSGEVSASLQGLTGGELGGGGGAMLWRARCGSSNCASATATAARGGA</sequence>
<dbReference type="AlphaFoldDB" id="A0A0A9C4Z7"/>